<protein>
    <submittedName>
        <fullName evidence="3">Thioredoxin family protein</fullName>
    </submittedName>
</protein>
<keyword evidence="1" id="KW-0732">Signal</keyword>
<feature type="chain" id="PRO_5046660746" evidence="1">
    <location>
        <begin position="36"/>
        <end position="150"/>
    </location>
</feature>
<evidence type="ECO:0000259" key="2">
    <source>
        <dbReference type="PROSITE" id="PS51352"/>
    </source>
</evidence>
<name>A0ABS6BD52_9SPHN</name>
<keyword evidence="4" id="KW-1185">Reference proteome</keyword>
<dbReference type="Pfam" id="PF00085">
    <property type="entry name" value="Thioredoxin"/>
    <property type="match status" value="1"/>
</dbReference>
<dbReference type="PROSITE" id="PS51352">
    <property type="entry name" value="THIOREDOXIN_2"/>
    <property type="match status" value="1"/>
</dbReference>
<proteinExistence type="predicted"/>
<organism evidence="3 4">
    <name type="scientific">Sphingomonas quercus</name>
    <dbReference type="NCBI Taxonomy" id="2842451"/>
    <lineage>
        <taxon>Bacteria</taxon>
        <taxon>Pseudomonadati</taxon>
        <taxon>Pseudomonadota</taxon>
        <taxon>Alphaproteobacteria</taxon>
        <taxon>Sphingomonadales</taxon>
        <taxon>Sphingomonadaceae</taxon>
        <taxon>Sphingomonas</taxon>
    </lineage>
</organism>
<dbReference type="Proteomes" id="UP000776276">
    <property type="component" value="Unassembled WGS sequence"/>
</dbReference>
<evidence type="ECO:0000256" key="1">
    <source>
        <dbReference type="SAM" id="SignalP"/>
    </source>
</evidence>
<comment type="caution">
    <text evidence="3">The sequence shown here is derived from an EMBL/GenBank/DDBJ whole genome shotgun (WGS) entry which is preliminary data.</text>
</comment>
<gene>
    <name evidence="3" type="ORF">KOF26_00055</name>
</gene>
<feature type="domain" description="Thioredoxin" evidence="2">
    <location>
        <begin position="31"/>
        <end position="150"/>
    </location>
</feature>
<sequence length="150" mass="16214">MARRKRASQFQGGPMRQSSFAVLAALAAGVPTVVAVSPAAAAAPAVQPFNQAAFDDAQKAGKPIIVWVHAPWCPVCREQAKTIARVTAEPAYRDMQVFRIDYDTQKPLWQKFGATMQSTVIAFHGKRETARIAHETDDGKVTAVIHSAIA</sequence>
<evidence type="ECO:0000313" key="3">
    <source>
        <dbReference type="EMBL" id="MBU3076245.1"/>
    </source>
</evidence>
<reference evidence="3 4" key="1">
    <citation type="submission" date="2021-06" db="EMBL/GenBank/DDBJ databases">
        <title>Sphingomonas sp. XMGL2, whole genome shotgun sequencing project.</title>
        <authorList>
            <person name="Zhao G."/>
            <person name="Shen L."/>
        </authorList>
    </citation>
    <scope>NUCLEOTIDE SEQUENCE [LARGE SCALE GENOMIC DNA]</scope>
    <source>
        <strain evidence="3 4">XMGL2</strain>
    </source>
</reference>
<dbReference type="EMBL" id="JAHKRT010000001">
    <property type="protein sequence ID" value="MBU3076245.1"/>
    <property type="molecule type" value="Genomic_DNA"/>
</dbReference>
<dbReference type="CDD" id="cd02947">
    <property type="entry name" value="TRX_family"/>
    <property type="match status" value="1"/>
</dbReference>
<feature type="signal peptide" evidence="1">
    <location>
        <begin position="1"/>
        <end position="35"/>
    </location>
</feature>
<evidence type="ECO:0000313" key="4">
    <source>
        <dbReference type="Proteomes" id="UP000776276"/>
    </source>
</evidence>
<dbReference type="InterPro" id="IPR013766">
    <property type="entry name" value="Thioredoxin_domain"/>
</dbReference>
<accession>A0ABS6BD52</accession>